<dbReference type="EMBL" id="QEOP01000001">
    <property type="protein sequence ID" value="PVZ95192.1"/>
    <property type="molecule type" value="Genomic_DNA"/>
</dbReference>
<dbReference type="InterPro" id="IPR050129">
    <property type="entry name" value="Zn_alcohol_dh"/>
</dbReference>
<evidence type="ECO:0000259" key="7">
    <source>
        <dbReference type="Pfam" id="PF08240"/>
    </source>
</evidence>
<dbReference type="SUPFAM" id="SSF50129">
    <property type="entry name" value="GroES-like"/>
    <property type="match status" value="1"/>
</dbReference>
<comment type="similarity">
    <text evidence="5">Belongs to the zinc-containing alcohol dehydrogenase family.</text>
</comment>
<keyword evidence="3 5" id="KW-0862">Zinc</keyword>
<dbReference type="InterPro" id="IPR013149">
    <property type="entry name" value="ADH-like_C"/>
</dbReference>
<name>A0A2V1HU28_9MICO</name>
<sequence>MRAARYQGDHLVTVDDIPVPEVGPTDVLIVPEYVGLCGTDAHIVDGDYRSMPPITLGHEIGGRIAAVGSSVRNLKVGDLVSVEPHYYCGVCLYCQTGRLNMCPDRRAPGVHLDGGMAEFLVVDETIAYTVPGTEDARRAALTEPLACAVHGMDRLAPESGLPIVVFGVGPVGALLIMLAHRAGLGPIVAVEGRPARRDLAQRVGADVVLDPSSDGLHDLLIEASGGTGFPYAIDAVGSVAVMETALPALSRGGRYLIFGVAHPDARASISPNDIYARELTILGTALNPYTHRRAANLAHQLPLDELRFGDFPLERFDEALAAQRDGTYDKVFITPQTKD</sequence>
<organism evidence="8 9">
    <name type="scientific">Amnibacterium flavum</name>
    <dbReference type="NCBI Taxonomy" id="2173173"/>
    <lineage>
        <taxon>Bacteria</taxon>
        <taxon>Bacillati</taxon>
        <taxon>Actinomycetota</taxon>
        <taxon>Actinomycetes</taxon>
        <taxon>Micrococcales</taxon>
        <taxon>Microbacteriaceae</taxon>
        <taxon>Amnibacterium</taxon>
    </lineage>
</organism>
<dbReference type="InterPro" id="IPR036291">
    <property type="entry name" value="NAD(P)-bd_dom_sf"/>
</dbReference>
<evidence type="ECO:0000256" key="5">
    <source>
        <dbReference type="RuleBase" id="RU361277"/>
    </source>
</evidence>
<feature type="domain" description="Alcohol dehydrogenase-like N-terminal" evidence="7">
    <location>
        <begin position="23"/>
        <end position="131"/>
    </location>
</feature>
<dbReference type="AlphaFoldDB" id="A0A2V1HU28"/>
<dbReference type="SUPFAM" id="SSF51735">
    <property type="entry name" value="NAD(P)-binding Rossmann-fold domains"/>
    <property type="match status" value="1"/>
</dbReference>
<dbReference type="InterPro" id="IPR002328">
    <property type="entry name" value="ADH_Zn_CS"/>
</dbReference>
<keyword evidence="4" id="KW-0560">Oxidoreductase</keyword>
<reference evidence="8 9" key="1">
    <citation type="submission" date="2018-05" db="EMBL/GenBank/DDBJ databases">
        <title>Amnibacterium sp. M8JJ-5, whole genome shotgun sequence.</title>
        <authorList>
            <person name="Tuo L."/>
        </authorList>
    </citation>
    <scope>NUCLEOTIDE SEQUENCE [LARGE SCALE GENOMIC DNA]</scope>
    <source>
        <strain evidence="8 9">M8JJ-5</strain>
    </source>
</reference>
<dbReference type="PANTHER" id="PTHR43401">
    <property type="entry name" value="L-THREONINE 3-DEHYDROGENASE"/>
    <property type="match status" value="1"/>
</dbReference>
<feature type="domain" description="Alcohol dehydrogenase-like C-terminal" evidence="6">
    <location>
        <begin position="170"/>
        <end position="288"/>
    </location>
</feature>
<evidence type="ECO:0000313" key="9">
    <source>
        <dbReference type="Proteomes" id="UP000244893"/>
    </source>
</evidence>
<protein>
    <recommendedName>
        <fullName evidence="10">Alcohol dehydrogenase</fullName>
    </recommendedName>
</protein>
<evidence type="ECO:0000256" key="3">
    <source>
        <dbReference type="ARBA" id="ARBA00022833"/>
    </source>
</evidence>
<comment type="cofactor">
    <cofactor evidence="1 5">
        <name>Zn(2+)</name>
        <dbReference type="ChEBI" id="CHEBI:29105"/>
    </cofactor>
</comment>
<dbReference type="Pfam" id="PF08240">
    <property type="entry name" value="ADH_N"/>
    <property type="match status" value="1"/>
</dbReference>
<dbReference type="RefSeq" id="WP_116754930.1">
    <property type="nucleotide sequence ID" value="NZ_JBHUEX010000001.1"/>
</dbReference>
<gene>
    <name evidence="8" type="ORF">DDQ50_01290</name>
</gene>
<dbReference type="GO" id="GO:0016491">
    <property type="term" value="F:oxidoreductase activity"/>
    <property type="evidence" value="ECO:0007669"/>
    <property type="project" value="UniProtKB-KW"/>
</dbReference>
<keyword evidence="9" id="KW-1185">Reference proteome</keyword>
<evidence type="ECO:0008006" key="10">
    <source>
        <dbReference type="Google" id="ProtNLM"/>
    </source>
</evidence>
<comment type="caution">
    <text evidence="8">The sequence shown here is derived from an EMBL/GenBank/DDBJ whole genome shotgun (WGS) entry which is preliminary data.</text>
</comment>
<dbReference type="InterPro" id="IPR011032">
    <property type="entry name" value="GroES-like_sf"/>
</dbReference>
<keyword evidence="2 5" id="KW-0479">Metal-binding</keyword>
<dbReference type="Proteomes" id="UP000244893">
    <property type="component" value="Unassembled WGS sequence"/>
</dbReference>
<evidence type="ECO:0000256" key="1">
    <source>
        <dbReference type="ARBA" id="ARBA00001947"/>
    </source>
</evidence>
<dbReference type="Gene3D" id="3.40.50.720">
    <property type="entry name" value="NAD(P)-binding Rossmann-like Domain"/>
    <property type="match status" value="1"/>
</dbReference>
<dbReference type="Pfam" id="PF00107">
    <property type="entry name" value="ADH_zinc_N"/>
    <property type="match status" value="1"/>
</dbReference>
<evidence type="ECO:0000313" key="8">
    <source>
        <dbReference type="EMBL" id="PVZ95192.1"/>
    </source>
</evidence>
<evidence type="ECO:0000256" key="2">
    <source>
        <dbReference type="ARBA" id="ARBA00022723"/>
    </source>
</evidence>
<accession>A0A2V1HU28</accession>
<proteinExistence type="inferred from homology"/>
<dbReference type="PROSITE" id="PS00059">
    <property type="entry name" value="ADH_ZINC"/>
    <property type="match status" value="1"/>
</dbReference>
<dbReference type="PANTHER" id="PTHR43401:SF2">
    <property type="entry name" value="L-THREONINE 3-DEHYDROGENASE"/>
    <property type="match status" value="1"/>
</dbReference>
<dbReference type="InterPro" id="IPR013154">
    <property type="entry name" value="ADH-like_N"/>
</dbReference>
<evidence type="ECO:0000259" key="6">
    <source>
        <dbReference type="Pfam" id="PF00107"/>
    </source>
</evidence>
<evidence type="ECO:0000256" key="4">
    <source>
        <dbReference type="ARBA" id="ARBA00023002"/>
    </source>
</evidence>
<dbReference type="OrthoDB" id="9797931at2"/>
<dbReference type="GO" id="GO:0008270">
    <property type="term" value="F:zinc ion binding"/>
    <property type="evidence" value="ECO:0007669"/>
    <property type="project" value="InterPro"/>
</dbReference>
<dbReference type="Gene3D" id="3.90.180.10">
    <property type="entry name" value="Medium-chain alcohol dehydrogenases, catalytic domain"/>
    <property type="match status" value="1"/>
</dbReference>